<dbReference type="Pfam" id="PF01596">
    <property type="entry name" value="Methyltransf_3"/>
    <property type="match status" value="1"/>
</dbReference>
<dbReference type="PANTHER" id="PTHR43167:SF1">
    <property type="entry name" value="PUTATIVE (AFU_ORTHOLOGUE AFUA_6G01830)-RELATED"/>
    <property type="match status" value="1"/>
</dbReference>
<protein>
    <submittedName>
        <fullName evidence="4">O-methyltransferase</fullName>
    </submittedName>
</protein>
<evidence type="ECO:0000256" key="3">
    <source>
        <dbReference type="ARBA" id="ARBA00022691"/>
    </source>
</evidence>
<keyword evidence="2 4" id="KW-0808">Transferase</keyword>
<dbReference type="Gene3D" id="3.40.50.150">
    <property type="entry name" value="Vaccinia Virus protein VP39"/>
    <property type="match status" value="1"/>
</dbReference>
<evidence type="ECO:0000313" key="4">
    <source>
        <dbReference type="EMBL" id="SFU16194.1"/>
    </source>
</evidence>
<accession>A0A1I7DWZ8</accession>
<sequence length="193" mass="21413">MKESDIKIKPSAHARIKAKCEEIGFTMPSDLFVGSLLKTLVASKPCGNFLELGTGIGLSLSWMADGMDDCGSIISIDNDPKLTAIVSQFFKLDSRVNILCQDGSEWINNYTGEKFDLIFADAWPGKYSELDKVLALLKVGGIYVIDDMNPQPNWPDGHAEKAQNLIRTLEAKKDFNMTKMNWSTGIILMSKMK</sequence>
<evidence type="ECO:0000313" key="5">
    <source>
        <dbReference type="Proteomes" id="UP000199673"/>
    </source>
</evidence>
<organism evidence="4 5">
    <name type="scientific">Algoriphagus locisalis</name>
    <dbReference type="NCBI Taxonomy" id="305507"/>
    <lineage>
        <taxon>Bacteria</taxon>
        <taxon>Pseudomonadati</taxon>
        <taxon>Bacteroidota</taxon>
        <taxon>Cytophagia</taxon>
        <taxon>Cytophagales</taxon>
        <taxon>Cyclobacteriaceae</taxon>
        <taxon>Algoriphagus</taxon>
    </lineage>
</organism>
<dbReference type="STRING" id="305507.SAMN04489724_4522"/>
<dbReference type="RefSeq" id="WP_091697498.1">
    <property type="nucleotide sequence ID" value="NZ_FPBF01000008.1"/>
</dbReference>
<dbReference type="PANTHER" id="PTHR43167">
    <property type="entry name" value="PUTATIVE (AFU_ORTHOLOGUE AFUA_6G01830)-RELATED"/>
    <property type="match status" value="1"/>
</dbReference>
<name>A0A1I7DWZ8_9BACT</name>
<dbReference type="OrthoDB" id="484536at2"/>
<dbReference type="EMBL" id="FPBF01000008">
    <property type="protein sequence ID" value="SFU16194.1"/>
    <property type="molecule type" value="Genomic_DNA"/>
</dbReference>
<dbReference type="InterPro" id="IPR029063">
    <property type="entry name" value="SAM-dependent_MTases_sf"/>
</dbReference>
<dbReference type="Proteomes" id="UP000199673">
    <property type="component" value="Unassembled WGS sequence"/>
</dbReference>
<gene>
    <name evidence="4" type="ORF">SAMN04489724_4522</name>
</gene>
<keyword evidence="1 4" id="KW-0489">Methyltransferase</keyword>
<reference evidence="5" key="1">
    <citation type="submission" date="2016-10" db="EMBL/GenBank/DDBJ databases">
        <authorList>
            <person name="Varghese N."/>
            <person name="Submissions S."/>
        </authorList>
    </citation>
    <scope>NUCLEOTIDE SEQUENCE [LARGE SCALE GENOMIC DNA]</scope>
    <source>
        <strain evidence="5">DSM 23445</strain>
    </source>
</reference>
<evidence type="ECO:0000256" key="1">
    <source>
        <dbReference type="ARBA" id="ARBA00022603"/>
    </source>
</evidence>
<dbReference type="InterPro" id="IPR002935">
    <property type="entry name" value="SAM_O-MeTrfase"/>
</dbReference>
<keyword evidence="5" id="KW-1185">Reference proteome</keyword>
<dbReference type="GO" id="GO:0008171">
    <property type="term" value="F:O-methyltransferase activity"/>
    <property type="evidence" value="ECO:0007669"/>
    <property type="project" value="InterPro"/>
</dbReference>
<evidence type="ECO:0000256" key="2">
    <source>
        <dbReference type="ARBA" id="ARBA00022679"/>
    </source>
</evidence>
<proteinExistence type="predicted"/>
<keyword evidence="3" id="KW-0949">S-adenosyl-L-methionine</keyword>
<dbReference type="CDD" id="cd02440">
    <property type="entry name" value="AdoMet_MTases"/>
    <property type="match status" value="1"/>
</dbReference>
<dbReference type="SUPFAM" id="SSF53335">
    <property type="entry name" value="S-adenosyl-L-methionine-dependent methyltransferases"/>
    <property type="match status" value="1"/>
</dbReference>
<dbReference type="GO" id="GO:0032259">
    <property type="term" value="P:methylation"/>
    <property type="evidence" value="ECO:0007669"/>
    <property type="project" value="UniProtKB-KW"/>
</dbReference>
<dbReference type="AlphaFoldDB" id="A0A1I7DWZ8"/>